<dbReference type="Pfam" id="PF07434">
    <property type="entry name" value="CblD"/>
    <property type="match status" value="1"/>
</dbReference>
<organism evidence="2 3">
    <name type="scientific">Serratia fonticola</name>
    <dbReference type="NCBI Taxonomy" id="47917"/>
    <lineage>
        <taxon>Bacteria</taxon>
        <taxon>Pseudomonadati</taxon>
        <taxon>Pseudomonadota</taxon>
        <taxon>Gammaproteobacteria</taxon>
        <taxon>Enterobacterales</taxon>
        <taxon>Yersiniaceae</taxon>
        <taxon>Serratia</taxon>
    </lineage>
</organism>
<dbReference type="InterPro" id="IPR043037">
    <property type="entry name" value="CfaE_adhesin"/>
</dbReference>
<evidence type="ECO:0000256" key="1">
    <source>
        <dbReference type="SAM" id="Phobius"/>
    </source>
</evidence>
<feature type="transmembrane region" description="Helical" evidence="1">
    <location>
        <begin position="12"/>
        <end position="34"/>
    </location>
</feature>
<name>A0ABY9PQC3_SERFO</name>
<dbReference type="EMBL" id="CP133586">
    <property type="protein sequence ID" value="WMT15641.1"/>
    <property type="molecule type" value="Genomic_DNA"/>
</dbReference>
<accession>A0ABY9PQC3</accession>
<sequence length="394" mass="42230">MLLKTVNSVKFIVVGVINLFMLCGLLAGLSAQAYSASIAPQAQNTNVNISFDRMSPPANIDIWRNVFGGSTDVGVCTDAENCKDQDIINVLTCYSSTDPTNGACQVKLFWWNSVNNSTSTSLTLRFTHSSGQTKDLQVTSLKSGKGRASWISGTVLLPEGFTTFIPLSELNKLSLAGVWRADLKMQVKAWDGCGDGTNGCPGIHRVDWKARLTLNVTDYANQQIFLPAFPTSAPVINLNLNTRPGAGGGKTVSGSASLDMCLYDGNDSVSNRISLLLKDEGTTVAGRLAGQFSIYRRGGDKSKVGDRLDYQVSVINPTTGAVQNVSNGTEIIWSDTNKRNIQRQVILPGVSAPALCVPAPLTLKTPTFSLSDKTAGDYTGTLRIIYTPTTQTTQ</sequence>
<gene>
    <name evidence="2" type="ORF">RFB13_04675</name>
</gene>
<dbReference type="Gene3D" id="2.60.40.2040">
    <property type="entry name" value="CFA/I fimbrial subunit E, pilin domain"/>
    <property type="match status" value="1"/>
</dbReference>
<dbReference type="Gene3D" id="2.60.40.2520">
    <property type="entry name" value="CFA/I fimbrial subunit E, adhesin domain"/>
    <property type="match status" value="1"/>
</dbReference>
<keyword evidence="1" id="KW-1133">Transmembrane helix</keyword>
<dbReference type="RefSeq" id="WP_309205965.1">
    <property type="nucleotide sequence ID" value="NZ_CP133586.1"/>
</dbReference>
<keyword evidence="3" id="KW-1185">Reference proteome</keyword>
<keyword evidence="1" id="KW-0472">Membrane</keyword>
<reference evidence="2 3" key="1">
    <citation type="submission" date="2023-08" db="EMBL/GenBank/DDBJ databases">
        <title>Complete Genome and Methylome dissection of Serratia fonticola NEB369.</title>
        <authorList>
            <person name="Fomenkov A."/>
            <person name="Roberts R.D."/>
        </authorList>
    </citation>
    <scope>NUCLEOTIDE SEQUENCE [LARGE SCALE GENOMIC DNA]</scope>
    <source>
        <strain evidence="2 3">NEB369</strain>
    </source>
</reference>
<protein>
    <submittedName>
        <fullName evidence="2">CfaE/CblD family pilus tip adhesin</fullName>
    </submittedName>
</protein>
<proteinExistence type="predicted"/>
<dbReference type="Proteomes" id="UP001235341">
    <property type="component" value="Chromosome"/>
</dbReference>
<dbReference type="InterPro" id="IPR010888">
    <property type="entry name" value="CblD"/>
</dbReference>
<evidence type="ECO:0000313" key="2">
    <source>
        <dbReference type="EMBL" id="WMT15641.1"/>
    </source>
</evidence>
<keyword evidence="1" id="KW-0812">Transmembrane</keyword>
<evidence type="ECO:0000313" key="3">
    <source>
        <dbReference type="Proteomes" id="UP001235341"/>
    </source>
</evidence>